<dbReference type="STRING" id="1658174.A0A1J9PWL8"/>
<keyword evidence="3" id="KW-1185">Reference proteome</keyword>
<dbReference type="OrthoDB" id="10072016at2759"/>
<proteinExistence type="predicted"/>
<evidence type="ECO:0000313" key="3">
    <source>
        <dbReference type="Proteomes" id="UP000242791"/>
    </source>
</evidence>
<sequence>MSDRAASPAGSDLEPVEGDMLADIESICMGCVKWLRNPPVYPCFVAEGRSRCHSYHISNRSCATLPDRFHKEGQALIDAFHEMQLSDVSHEKFASYQTAVAKFVLDVQVYEDAGGVLMSYADSDELLPSRGEAFDYSSVPESAFTQPANTLAPTSLGRSLGILIAEAIAAEDEEADGPSEVPEEAIEEAQAAINAAEDLVVSGTEASNLQSLEKSVLKAIKAFKAKVRLSQQDSTLEPGPAMKTESIPAPITTSPVSTLKSSMKRAASSVEEPQTIKRVRFADDDTPGNVRDVLVAPRSFPLRYNLDVGYFSPLKTSYGQQVENQMRLGINHIDKEEVLALYSVAHMQALNDNNIKSGFRAAGLVLYDPE</sequence>
<evidence type="ECO:0000256" key="1">
    <source>
        <dbReference type="SAM" id="MobiDB-lite"/>
    </source>
</evidence>
<protein>
    <submittedName>
        <fullName evidence="2">Uncharacterized protein</fullName>
    </submittedName>
</protein>
<gene>
    <name evidence="2" type="ORF">ACJ73_08367</name>
</gene>
<dbReference type="EMBL" id="LGTZ01001952">
    <property type="protein sequence ID" value="OJD20298.1"/>
    <property type="molecule type" value="Genomic_DNA"/>
</dbReference>
<organism evidence="2 3">
    <name type="scientific">Blastomyces percursus</name>
    <dbReference type="NCBI Taxonomy" id="1658174"/>
    <lineage>
        <taxon>Eukaryota</taxon>
        <taxon>Fungi</taxon>
        <taxon>Dikarya</taxon>
        <taxon>Ascomycota</taxon>
        <taxon>Pezizomycotina</taxon>
        <taxon>Eurotiomycetes</taxon>
        <taxon>Eurotiomycetidae</taxon>
        <taxon>Onygenales</taxon>
        <taxon>Ajellomycetaceae</taxon>
        <taxon>Blastomyces</taxon>
    </lineage>
</organism>
<accession>A0A1J9PWL8</accession>
<name>A0A1J9PWL8_9EURO</name>
<evidence type="ECO:0000313" key="2">
    <source>
        <dbReference type="EMBL" id="OJD20298.1"/>
    </source>
</evidence>
<dbReference type="AlphaFoldDB" id="A0A1J9PWL8"/>
<reference evidence="2 3" key="1">
    <citation type="submission" date="2015-08" db="EMBL/GenBank/DDBJ databases">
        <title>Emmonsia species relationships and genome sequence.</title>
        <authorList>
            <person name="Cuomo C.A."/>
            <person name="Schwartz I.S."/>
            <person name="Kenyon C."/>
            <person name="De Hoog G.S."/>
            <person name="Govender N.P."/>
            <person name="Botha A."/>
            <person name="Moreno L."/>
            <person name="De Vries M."/>
            <person name="Munoz J.F."/>
            <person name="Stielow J.B."/>
        </authorList>
    </citation>
    <scope>NUCLEOTIDE SEQUENCE [LARGE SCALE GENOMIC DNA]</scope>
    <source>
        <strain evidence="2 3">EI222</strain>
    </source>
</reference>
<comment type="caution">
    <text evidence="2">The sequence shown here is derived from an EMBL/GenBank/DDBJ whole genome shotgun (WGS) entry which is preliminary data.</text>
</comment>
<dbReference type="Proteomes" id="UP000242791">
    <property type="component" value="Unassembled WGS sequence"/>
</dbReference>
<dbReference type="VEuPathDB" id="FungiDB:ACJ73_08367"/>
<feature type="region of interest" description="Disordered" evidence="1">
    <location>
        <begin position="232"/>
        <end position="255"/>
    </location>
</feature>